<dbReference type="Proteomes" id="UP000607397">
    <property type="component" value="Unassembled WGS sequence"/>
</dbReference>
<protein>
    <submittedName>
        <fullName evidence="1">Asparaginase</fullName>
    </submittedName>
</protein>
<reference evidence="1" key="1">
    <citation type="submission" date="2019-12" db="EMBL/GenBank/DDBJ databases">
        <title>High-Quality draft genome sequences of three cyanobacteria isolated from the limestone walls of the Old Cathedral of Coimbra.</title>
        <authorList>
            <person name="Tiago I."/>
            <person name="Soares F."/>
            <person name="Portugal A."/>
        </authorList>
    </citation>
    <scope>NUCLEOTIDE SEQUENCE [LARGE SCALE GENOMIC DNA]</scope>
    <source>
        <strain evidence="1">C</strain>
    </source>
</reference>
<name>A0A8K2A0I1_9CYAN</name>
<dbReference type="PANTHER" id="PTHR42110:SF1">
    <property type="entry name" value="L-ASPARAGINASE, PUTATIVE (AFU_ORTHOLOGUE AFUA_3G11890)-RELATED"/>
    <property type="match status" value="1"/>
</dbReference>
<dbReference type="AlphaFoldDB" id="A0A8K2A0I1"/>
<dbReference type="RefSeq" id="WP_161825991.1">
    <property type="nucleotide sequence ID" value="NZ_WVIC01000027.1"/>
</dbReference>
<evidence type="ECO:0000313" key="1">
    <source>
        <dbReference type="EMBL" id="NCJ07512.1"/>
    </source>
</evidence>
<gene>
    <name evidence="1" type="ORF">GS597_13540</name>
</gene>
<sequence length="317" mass="34745">MTMGKRNHTAALEVHLLREGIIESQHHAQAVVCDDRGRALSVAGNAESSTFPRSALKPLQALAVTATGALEHFELCDRDLAIMCGSHQGTMEQVRQVFNILWRCDVEPSALQCPIPPQSKSPLAYNCSGKHAGMLAICQQQHWPLQTYMERRHPVQQLVLAKLAEVLKMPAAEFIYAHDDCGVPTFVLQLRQMAWIYAQLSAGENLSMERVVRAMIHHPTLIAGVGEFDTDLMEISAGELVSKTGAEGVQCVGRIGEGMGLAIKVTDGAKRAKYAVAIHLLKELGWITPSVAESLGERYLDLSDYKRLEVVGELSLV</sequence>
<proteinExistence type="predicted"/>
<organism evidence="1 2">
    <name type="scientific">Petrachloros mirabilis ULC683</name>
    <dbReference type="NCBI Taxonomy" id="2781853"/>
    <lineage>
        <taxon>Bacteria</taxon>
        <taxon>Bacillati</taxon>
        <taxon>Cyanobacteriota</taxon>
        <taxon>Cyanophyceae</taxon>
        <taxon>Synechococcales</taxon>
        <taxon>Petrachlorosaceae</taxon>
        <taxon>Petrachloros</taxon>
        <taxon>Petrachloros mirabilis</taxon>
    </lineage>
</organism>
<comment type="caution">
    <text evidence="1">The sequence shown here is derived from an EMBL/GenBank/DDBJ whole genome shotgun (WGS) entry which is preliminary data.</text>
</comment>
<dbReference type="EMBL" id="WVIC01000027">
    <property type="protein sequence ID" value="NCJ07512.1"/>
    <property type="molecule type" value="Genomic_DNA"/>
</dbReference>
<dbReference type="InterPro" id="IPR010349">
    <property type="entry name" value="Asparaginase_II"/>
</dbReference>
<dbReference type="Pfam" id="PF06089">
    <property type="entry name" value="Asparaginase_II"/>
    <property type="match status" value="1"/>
</dbReference>
<accession>A0A8K2A0I1</accession>
<dbReference type="PANTHER" id="PTHR42110">
    <property type="entry name" value="L-ASPARAGINASE, PUTATIVE (AFU_ORTHOLOGUE AFUA_3G11890)-RELATED"/>
    <property type="match status" value="1"/>
</dbReference>
<keyword evidence="2" id="KW-1185">Reference proteome</keyword>
<evidence type="ECO:0000313" key="2">
    <source>
        <dbReference type="Proteomes" id="UP000607397"/>
    </source>
</evidence>